<dbReference type="PANTHER" id="PTHR47690:SF1">
    <property type="entry name" value="GLUCOKINASE"/>
    <property type="match status" value="1"/>
</dbReference>
<dbReference type="HAMAP" id="MF_00524">
    <property type="entry name" value="Glucokinase"/>
    <property type="match status" value="1"/>
</dbReference>
<keyword evidence="3" id="KW-0547">Nucleotide-binding</keyword>
<keyword evidence="2 3" id="KW-0418">Kinase</keyword>
<dbReference type="Gene3D" id="3.30.420.40">
    <property type="match status" value="1"/>
</dbReference>
<dbReference type="Pfam" id="PF02685">
    <property type="entry name" value="Glucokinase"/>
    <property type="match status" value="1"/>
</dbReference>
<gene>
    <name evidence="3" type="primary">glk</name>
    <name evidence="5" type="ORF">C7C56_016420</name>
</gene>
<dbReference type="GO" id="GO:0006096">
    <property type="term" value="P:glycolytic process"/>
    <property type="evidence" value="ECO:0007669"/>
    <property type="project" value="UniProtKB-UniRule"/>
</dbReference>
<dbReference type="AlphaFoldDB" id="A0A2U2HID8"/>
<dbReference type="EMBL" id="PXWF02000245">
    <property type="protein sequence ID" value="PWF46101.1"/>
    <property type="molecule type" value="Genomic_DNA"/>
</dbReference>
<dbReference type="InterPro" id="IPR043129">
    <property type="entry name" value="ATPase_NBD"/>
</dbReference>
<comment type="similarity">
    <text evidence="3 4">Belongs to the bacterial glucokinase family.</text>
</comment>
<dbReference type="Proteomes" id="UP000241421">
    <property type="component" value="Unassembled WGS sequence"/>
</dbReference>
<organism evidence="5 6">
    <name type="scientific">Massilia glaciei</name>
    <dbReference type="NCBI Taxonomy" id="1524097"/>
    <lineage>
        <taxon>Bacteria</taxon>
        <taxon>Pseudomonadati</taxon>
        <taxon>Pseudomonadota</taxon>
        <taxon>Betaproteobacteria</taxon>
        <taxon>Burkholderiales</taxon>
        <taxon>Oxalobacteraceae</taxon>
        <taxon>Telluria group</taxon>
        <taxon>Massilia</taxon>
    </lineage>
</organism>
<dbReference type="InterPro" id="IPR003836">
    <property type="entry name" value="Glucokinase"/>
</dbReference>
<comment type="subcellular location">
    <subcellularLocation>
        <location evidence="3">Cytoplasm</location>
    </subcellularLocation>
</comment>
<keyword evidence="1 3" id="KW-0808">Transferase</keyword>
<dbReference type="SUPFAM" id="SSF53067">
    <property type="entry name" value="Actin-like ATPase domain"/>
    <property type="match status" value="1"/>
</dbReference>
<dbReference type="CDD" id="cd24008">
    <property type="entry name" value="ASKHA_NBD_GLK"/>
    <property type="match status" value="1"/>
</dbReference>
<reference evidence="5 6" key="1">
    <citation type="submission" date="2018-04" db="EMBL/GenBank/DDBJ databases">
        <title>Massilia violaceinigra sp. nov., a novel purple-pigmented bacterium isolated from Tianshan glacier, Xinjiang, China.</title>
        <authorList>
            <person name="Wang H."/>
        </authorList>
    </citation>
    <scope>NUCLEOTIDE SEQUENCE [LARGE SCALE GENOMIC DNA]</scope>
    <source>
        <strain evidence="5 6">B448-2</strain>
    </source>
</reference>
<keyword evidence="3" id="KW-0067">ATP-binding</keyword>
<sequence length="329" mass="33691">MQGGAVSTIDRGPRLLADVGGTNARFTIETSERGYAAVAVLACDQYPSLGSAIAAYLGSAEVRALDVGPVRHAAIAIANPVDGDQVSMTNHHWSFSTSALRTELDMSTLLVVNDFTALAMALPHLLPSQRTRIGGGVELAGRTIGLIGPGTGLGVSGIVPAGGGRWIALDSEGGHVTFAPANADEAKILAFLWDKLGHVSAERLLSGSGLETILLALSGRSLGAAEITERAQAGSCAECARAVACFCAVLGTIAGNVALTLGATGGVYIGGGIVPRLGGLFTGSAFRARFEDKGRLSPYMARIPTYLITAAYPAFVGISAMLSEQTAHQ</sequence>
<dbReference type="GO" id="GO:0005524">
    <property type="term" value="F:ATP binding"/>
    <property type="evidence" value="ECO:0007669"/>
    <property type="project" value="UniProtKB-UniRule"/>
</dbReference>
<evidence type="ECO:0000256" key="3">
    <source>
        <dbReference type="HAMAP-Rule" id="MF_00524"/>
    </source>
</evidence>
<proteinExistence type="inferred from homology"/>
<dbReference type="EC" id="2.7.1.2" evidence="3"/>
<dbReference type="NCBIfam" id="NF001416">
    <property type="entry name" value="PRK00292.1-3"/>
    <property type="match status" value="1"/>
</dbReference>
<keyword evidence="3" id="KW-0324">Glycolysis</keyword>
<dbReference type="NCBIfam" id="TIGR00749">
    <property type="entry name" value="glk"/>
    <property type="match status" value="1"/>
</dbReference>
<evidence type="ECO:0000256" key="4">
    <source>
        <dbReference type="RuleBase" id="RU004046"/>
    </source>
</evidence>
<keyword evidence="3" id="KW-0963">Cytoplasm</keyword>
<evidence type="ECO:0000256" key="1">
    <source>
        <dbReference type="ARBA" id="ARBA00022679"/>
    </source>
</evidence>
<name>A0A2U2HID8_9BURK</name>
<dbReference type="Gene3D" id="3.40.367.20">
    <property type="match status" value="1"/>
</dbReference>
<keyword evidence="6" id="KW-1185">Reference proteome</keyword>
<evidence type="ECO:0000256" key="2">
    <source>
        <dbReference type="ARBA" id="ARBA00022777"/>
    </source>
</evidence>
<comment type="caution">
    <text evidence="5">The sequence shown here is derived from an EMBL/GenBank/DDBJ whole genome shotgun (WGS) entry which is preliminary data.</text>
</comment>
<dbReference type="GO" id="GO:0004340">
    <property type="term" value="F:glucokinase activity"/>
    <property type="evidence" value="ECO:0007669"/>
    <property type="project" value="UniProtKB-UniRule"/>
</dbReference>
<protein>
    <recommendedName>
        <fullName evidence="3">Glucokinase</fullName>
        <ecNumber evidence="3">2.7.1.2</ecNumber>
    </recommendedName>
    <alternativeName>
        <fullName evidence="3">Glucose kinase</fullName>
    </alternativeName>
</protein>
<accession>A0A2U2HID8</accession>
<evidence type="ECO:0000313" key="5">
    <source>
        <dbReference type="EMBL" id="PWF46101.1"/>
    </source>
</evidence>
<dbReference type="PANTHER" id="PTHR47690">
    <property type="entry name" value="GLUCOKINASE"/>
    <property type="match status" value="1"/>
</dbReference>
<comment type="catalytic activity">
    <reaction evidence="3">
        <text>D-glucose + ATP = D-glucose 6-phosphate + ADP + H(+)</text>
        <dbReference type="Rhea" id="RHEA:17825"/>
        <dbReference type="ChEBI" id="CHEBI:4167"/>
        <dbReference type="ChEBI" id="CHEBI:15378"/>
        <dbReference type="ChEBI" id="CHEBI:30616"/>
        <dbReference type="ChEBI" id="CHEBI:61548"/>
        <dbReference type="ChEBI" id="CHEBI:456216"/>
        <dbReference type="EC" id="2.7.1.2"/>
    </reaction>
</comment>
<dbReference type="InterPro" id="IPR050201">
    <property type="entry name" value="Bacterial_glucokinase"/>
</dbReference>
<feature type="binding site" evidence="3">
    <location>
        <begin position="17"/>
        <end position="22"/>
    </location>
    <ligand>
        <name>ATP</name>
        <dbReference type="ChEBI" id="CHEBI:30616"/>
    </ligand>
</feature>
<dbReference type="GO" id="GO:0005829">
    <property type="term" value="C:cytosol"/>
    <property type="evidence" value="ECO:0007669"/>
    <property type="project" value="TreeGrafter"/>
</dbReference>
<dbReference type="GO" id="GO:0005536">
    <property type="term" value="F:D-glucose binding"/>
    <property type="evidence" value="ECO:0007669"/>
    <property type="project" value="InterPro"/>
</dbReference>
<dbReference type="OrthoDB" id="257751at2"/>
<evidence type="ECO:0000313" key="6">
    <source>
        <dbReference type="Proteomes" id="UP000241421"/>
    </source>
</evidence>